<dbReference type="PROSITE" id="PS51257">
    <property type="entry name" value="PROKAR_LIPOPROTEIN"/>
    <property type="match status" value="1"/>
</dbReference>
<dbReference type="HOGENOM" id="CLU_079080_0_0_0"/>
<protein>
    <submittedName>
        <fullName evidence="3">Uncharacterized protein</fullName>
    </submittedName>
</protein>
<feature type="chain" id="PRO_5004163403" evidence="2">
    <location>
        <begin position="20"/>
        <end position="322"/>
    </location>
</feature>
<organism evidence="3">
    <name type="scientific">Solibacter usitatus (strain Ellin6076)</name>
    <dbReference type="NCBI Taxonomy" id="234267"/>
    <lineage>
        <taxon>Bacteria</taxon>
        <taxon>Pseudomonadati</taxon>
        <taxon>Acidobacteriota</taxon>
        <taxon>Terriglobia</taxon>
        <taxon>Bryobacterales</taxon>
        <taxon>Solibacteraceae</taxon>
        <taxon>Candidatus Solibacter</taxon>
    </lineage>
</organism>
<feature type="region of interest" description="Disordered" evidence="1">
    <location>
        <begin position="139"/>
        <end position="169"/>
    </location>
</feature>
<evidence type="ECO:0000256" key="2">
    <source>
        <dbReference type="SAM" id="SignalP"/>
    </source>
</evidence>
<dbReference type="Pfam" id="PF12543">
    <property type="entry name" value="DUF3738"/>
    <property type="match status" value="1"/>
</dbReference>
<dbReference type="AlphaFoldDB" id="Q028A5"/>
<accession>Q028A5</accession>
<reference evidence="3" key="1">
    <citation type="submission" date="2006-10" db="EMBL/GenBank/DDBJ databases">
        <title>Complete sequence of Solibacter usitatus Ellin6076.</title>
        <authorList>
            <consortium name="US DOE Joint Genome Institute"/>
            <person name="Copeland A."/>
            <person name="Lucas S."/>
            <person name="Lapidus A."/>
            <person name="Barry K."/>
            <person name="Detter J.C."/>
            <person name="Glavina del Rio T."/>
            <person name="Hammon N."/>
            <person name="Israni S."/>
            <person name="Dalin E."/>
            <person name="Tice H."/>
            <person name="Pitluck S."/>
            <person name="Thompson L.S."/>
            <person name="Brettin T."/>
            <person name="Bruce D."/>
            <person name="Han C."/>
            <person name="Tapia R."/>
            <person name="Gilna P."/>
            <person name="Schmutz J."/>
            <person name="Larimer F."/>
            <person name="Land M."/>
            <person name="Hauser L."/>
            <person name="Kyrpides N."/>
            <person name="Mikhailova N."/>
            <person name="Janssen P.H."/>
            <person name="Kuske C.R."/>
            <person name="Richardson P."/>
        </authorList>
    </citation>
    <scope>NUCLEOTIDE SEQUENCE</scope>
    <source>
        <strain evidence="3">Ellin6076</strain>
    </source>
</reference>
<dbReference type="InterPro" id="IPR017801">
    <property type="entry name" value="DUF3738"/>
</dbReference>
<dbReference type="EMBL" id="CP000473">
    <property type="protein sequence ID" value="ABJ82652.1"/>
    <property type="molecule type" value="Genomic_DNA"/>
</dbReference>
<dbReference type="NCBIfam" id="TIGR03435">
    <property type="entry name" value="Soli_TIGR03435"/>
    <property type="match status" value="1"/>
</dbReference>
<name>Q028A5_SOLUE</name>
<gene>
    <name evidence="3" type="ordered locus">Acid_1662</name>
</gene>
<dbReference type="eggNOG" id="COG4219">
    <property type="taxonomic scope" value="Bacteria"/>
</dbReference>
<feature type="compositionally biased region" description="Low complexity" evidence="1">
    <location>
        <begin position="152"/>
        <end position="164"/>
    </location>
</feature>
<dbReference type="InParanoid" id="Q028A5"/>
<feature type="signal peptide" evidence="2">
    <location>
        <begin position="1"/>
        <end position="19"/>
    </location>
</feature>
<keyword evidence="2" id="KW-0732">Signal</keyword>
<evidence type="ECO:0000313" key="3">
    <source>
        <dbReference type="EMBL" id="ABJ82652.1"/>
    </source>
</evidence>
<evidence type="ECO:0000256" key="1">
    <source>
        <dbReference type="SAM" id="MobiDB-lite"/>
    </source>
</evidence>
<sequence length="322" mass="34850" precursor="true">MRVIAGIVCSILGLACVSAQDPHPEFEVASVKGAAPGASRTGVHGGPGTKTPTSWSAEGLPALNLITTAYHVPPQLVSGPGWLSTERFDIVARVPQGATRAEFRVMLQSLLRHRFQLTVHIEKKETQVYELSVSKTGPKFKESVEPPPAPKIAPTTTWTPPASTSDIPLDRSGCAAIPVGGPMMMTFDGCTAVRAMKQPMDWLVGLMTVSLGRPVVDSTGLAGRYDFVFSYRMQSPPSVGGGEVIPIASDPQKGRDLWNALQEQLGLKLESRKMLLDGVIVDNMEKKPRENWGSRSAAVEFHAARELDRGVLFQLQQHALRH</sequence>
<proteinExistence type="predicted"/>
<dbReference type="KEGG" id="sus:Acid_1662"/>